<dbReference type="RefSeq" id="WP_136426795.1">
    <property type="nucleotide sequence ID" value="NZ_SSSM01000003.1"/>
</dbReference>
<dbReference type="OrthoDB" id="4578807at2"/>
<feature type="transmembrane region" description="Helical" evidence="1">
    <location>
        <begin position="89"/>
        <end position="111"/>
    </location>
</feature>
<protein>
    <submittedName>
        <fullName evidence="2">Uncharacterized protein</fullName>
    </submittedName>
</protein>
<organism evidence="2 3">
    <name type="scientific">Naasia lichenicola</name>
    <dbReference type="NCBI Taxonomy" id="2565933"/>
    <lineage>
        <taxon>Bacteria</taxon>
        <taxon>Bacillati</taxon>
        <taxon>Actinomycetota</taxon>
        <taxon>Actinomycetes</taxon>
        <taxon>Micrococcales</taxon>
        <taxon>Microbacteriaceae</taxon>
        <taxon>Naasia</taxon>
    </lineage>
</organism>
<evidence type="ECO:0000256" key="1">
    <source>
        <dbReference type="SAM" id="Phobius"/>
    </source>
</evidence>
<keyword evidence="3" id="KW-1185">Reference proteome</keyword>
<keyword evidence="1" id="KW-0472">Membrane</keyword>
<sequence>MEMAIAIVGFLGGWLLVAGPIYQAATELGAEAVDRASISAAYEAVPAPAPDSPWWWLVPPVAMWRRQRISRAHHEAMLKVMTEEQVTQLLRFGAKATGWLIVALGAAFIAAKETWELVELLEWRTWTFFALVVAGVFAAVLFMTLRTRRDQQMIEQRSMIGL</sequence>
<comment type="caution">
    <text evidence="2">The sequence shown here is derived from an EMBL/GenBank/DDBJ whole genome shotgun (WGS) entry which is preliminary data.</text>
</comment>
<dbReference type="EMBL" id="SSSM01000003">
    <property type="protein sequence ID" value="THG31675.1"/>
    <property type="molecule type" value="Genomic_DNA"/>
</dbReference>
<keyword evidence="1" id="KW-1133">Transmembrane helix</keyword>
<reference evidence="2 3" key="1">
    <citation type="submission" date="2019-04" db="EMBL/GenBank/DDBJ databases">
        <authorList>
            <person name="Jiang L."/>
        </authorList>
    </citation>
    <scope>NUCLEOTIDE SEQUENCE [LARGE SCALE GENOMIC DNA]</scope>
    <source>
        <strain evidence="2 3">YIM 131853</strain>
    </source>
</reference>
<gene>
    <name evidence="2" type="ORF">E6C64_06295</name>
</gene>
<feature type="transmembrane region" description="Helical" evidence="1">
    <location>
        <begin position="123"/>
        <end position="145"/>
    </location>
</feature>
<accession>A0A4S4FQ01</accession>
<evidence type="ECO:0000313" key="2">
    <source>
        <dbReference type="EMBL" id="THG31675.1"/>
    </source>
</evidence>
<proteinExistence type="predicted"/>
<evidence type="ECO:0000313" key="3">
    <source>
        <dbReference type="Proteomes" id="UP000309133"/>
    </source>
</evidence>
<dbReference type="AlphaFoldDB" id="A0A4S4FQ01"/>
<dbReference type="Proteomes" id="UP000309133">
    <property type="component" value="Unassembled WGS sequence"/>
</dbReference>
<keyword evidence="1" id="KW-0812">Transmembrane</keyword>
<name>A0A4S4FQ01_9MICO</name>